<evidence type="ECO:0000313" key="6">
    <source>
        <dbReference type="Proteomes" id="UP001497623"/>
    </source>
</evidence>
<feature type="signal peptide" evidence="4">
    <location>
        <begin position="1"/>
        <end position="20"/>
    </location>
</feature>
<sequence length="291" mass="31255">RHTNDMYYLALTCMLAVATAAPQYQFPQPSPSFSATQRAPVRTYNAPTQAPARVAAPVRTYNAPVTTAAPARRYNAPAPTSPPPRSYISPAPTAPPPRRYNAPSPTAPPARRYNAPVPTAPPPRRYNAPVPTAPPSRSYNSPAPTATPARRYNAPAATYNAPTVRIGAPVVPILRDERTMPGGDSGEYKFEFETGNGITRTEQGEELYDGGMVQEGGWQFTFPDGTPAIFTFIADKNGFQVQSDLLPVAPPMPAHALAQIEKARLEDEASSRTSASSPGRTYAAPRNTYSA</sequence>
<comment type="caution">
    <text evidence="5">The sequence shown here is derived from an EMBL/GenBank/DDBJ whole genome shotgun (WGS) entry which is preliminary data.</text>
</comment>
<dbReference type="InterPro" id="IPR031311">
    <property type="entry name" value="CHIT_BIND_RR_consensus"/>
</dbReference>
<dbReference type="Proteomes" id="UP001497623">
    <property type="component" value="Unassembled WGS sequence"/>
</dbReference>
<evidence type="ECO:0008006" key="7">
    <source>
        <dbReference type="Google" id="ProtNLM"/>
    </source>
</evidence>
<evidence type="ECO:0000313" key="5">
    <source>
        <dbReference type="EMBL" id="CAL4061164.1"/>
    </source>
</evidence>
<feature type="non-terminal residue" evidence="5">
    <location>
        <position position="1"/>
    </location>
</feature>
<feature type="non-terminal residue" evidence="5">
    <location>
        <position position="291"/>
    </location>
</feature>
<feature type="region of interest" description="Disordered" evidence="3">
    <location>
        <begin position="66"/>
        <end position="149"/>
    </location>
</feature>
<feature type="region of interest" description="Disordered" evidence="3">
    <location>
        <begin position="263"/>
        <end position="291"/>
    </location>
</feature>
<reference evidence="5 6" key="1">
    <citation type="submission" date="2024-05" db="EMBL/GenBank/DDBJ databases">
        <authorList>
            <person name="Wallberg A."/>
        </authorList>
    </citation>
    <scope>NUCLEOTIDE SEQUENCE [LARGE SCALE GENOMIC DNA]</scope>
</reference>
<dbReference type="InterPro" id="IPR050468">
    <property type="entry name" value="Cuticle_Struct_Prot"/>
</dbReference>
<name>A0AAV2PL87_MEGNR</name>
<dbReference type="EMBL" id="CAXKWB010000548">
    <property type="protein sequence ID" value="CAL4061164.1"/>
    <property type="molecule type" value="Genomic_DNA"/>
</dbReference>
<keyword evidence="6" id="KW-1185">Reference proteome</keyword>
<feature type="chain" id="PRO_5043662836" description="Cuticle protein" evidence="4">
    <location>
        <begin position="21"/>
        <end position="291"/>
    </location>
</feature>
<protein>
    <recommendedName>
        <fullName evidence="7">Cuticle protein</fullName>
    </recommendedName>
</protein>
<organism evidence="5 6">
    <name type="scientific">Meganyctiphanes norvegica</name>
    <name type="common">Northern krill</name>
    <name type="synonym">Thysanopoda norvegica</name>
    <dbReference type="NCBI Taxonomy" id="48144"/>
    <lineage>
        <taxon>Eukaryota</taxon>
        <taxon>Metazoa</taxon>
        <taxon>Ecdysozoa</taxon>
        <taxon>Arthropoda</taxon>
        <taxon>Crustacea</taxon>
        <taxon>Multicrustacea</taxon>
        <taxon>Malacostraca</taxon>
        <taxon>Eumalacostraca</taxon>
        <taxon>Eucarida</taxon>
        <taxon>Euphausiacea</taxon>
        <taxon>Euphausiidae</taxon>
        <taxon>Meganyctiphanes</taxon>
    </lineage>
</organism>
<feature type="compositionally biased region" description="Low complexity" evidence="3">
    <location>
        <begin position="66"/>
        <end position="78"/>
    </location>
</feature>
<feature type="compositionally biased region" description="Polar residues" evidence="3">
    <location>
        <begin position="135"/>
        <end position="144"/>
    </location>
</feature>
<proteinExistence type="predicted"/>
<keyword evidence="4" id="KW-0732">Signal</keyword>
<gene>
    <name evidence="5" type="ORF">MNOR_LOCUS1914</name>
</gene>
<evidence type="ECO:0000256" key="4">
    <source>
        <dbReference type="SAM" id="SignalP"/>
    </source>
</evidence>
<dbReference type="PANTHER" id="PTHR10380:SF173">
    <property type="entry name" value="CUTICULAR PROTEIN 47EF, ISOFORM C-RELATED"/>
    <property type="match status" value="1"/>
</dbReference>
<dbReference type="InterPro" id="IPR000618">
    <property type="entry name" value="Insect_cuticle"/>
</dbReference>
<dbReference type="GO" id="GO:0062129">
    <property type="term" value="C:chitin-based extracellular matrix"/>
    <property type="evidence" value="ECO:0007669"/>
    <property type="project" value="TreeGrafter"/>
</dbReference>
<keyword evidence="1 2" id="KW-0193">Cuticle</keyword>
<dbReference type="PROSITE" id="PS51155">
    <property type="entry name" value="CHIT_BIND_RR_2"/>
    <property type="match status" value="1"/>
</dbReference>
<evidence type="ECO:0000256" key="2">
    <source>
        <dbReference type="PROSITE-ProRule" id="PRU00497"/>
    </source>
</evidence>
<evidence type="ECO:0000256" key="1">
    <source>
        <dbReference type="ARBA" id="ARBA00022460"/>
    </source>
</evidence>
<dbReference type="Pfam" id="PF00379">
    <property type="entry name" value="Chitin_bind_4"/>
    <property type="match status" value="1"/>
</dbReference>
<dbReference type="AlphaFoldDB" id="A0AAV2PL87"/>
<accession>A0AAV2PL87</accession>
<evidence type="ECO:0000256" key="3">
    <source>
        <dbReference type="SAM" id="MobiDB-lite"/>
    </source>
</evidence>
<dbReference type="PROSITE" id="PS00233">
    <property type="entry name" value="CHIT_BIND_RR_1"/>
    <property type="match status" value="1"/>
</dbReference>
<dbReference type="GO" id="GO:0008010">
    <property type="term" value="F:structural constituent of chitin-based larval cuticle"/>
    <property type="evidence" value="ECO:0007669"/>
    <property type="project" value="TreeGrafter"/>
</dbReference>
<dbReference type="PANTHER" id="PTHR10380">
    <property type="entry name" value="CUTICLE PROTEIN"/>
    <property type="match status" value="1"/>
</dbReference>